<name>A0A553SIW4_NIACI</name>
<proteinExistence type="predicted"/>
<dbReference type="Proteomes" id="UP000319837">
    <property type="component" value="Unassembled WGS sequence"/>
</dbReference>
<dbReference type="SUPFAM" id="SSF53448">
    <property type="entry name" value="Nucleotide-diphospho-sugar transferases"/>
    <property type="match status" value="1"/>
</dbReference>
<evidence type="ECO:0000313" key="3">
    <source>
        <dbReference type="Proteomes" id="UP000319837"/>
    </source>
</evidence>
<feature type="domain" description="Glycosyltransferase 2-like" evidence="1">
    <location>
        <begin position="11"/>
        <end position="102"/>
    </location>
</feature>
<sequence length="358" mass="41300">MKELGTDMKISLAMIVKNEENSVRKCILNAKKIVDEIVVVDTGSTDSTLKVLKEDPNINLFQFQWENDFSKARNFAIEKCTGDYILVLDADEYVTFGKRSELEKVIVNNQIGRIKIVSKFKKDGEEFEASSYISRFFPNYVRYKGAIHEQLDSNLARVDLRVTVSHTGYFDKDKGARNIPILLQELEKHPNDAYFHYQLGKEYRLSKSLKESWYHLQKAYGLVNHRDTYYNLLILELIQTGKELVNKETISVIHENEQSLNNVTDFHFYKGLFYLDYCLKNLNEAVHLLPKIEASFTACLKISKKKHIEYLSGTASFLALYNLGVYYEAIGAVPNAKRYYMESAKLGYEPAKTRLSAI</sequence>
<dbReference type="InterPro" id="IPR029044">
    <property type="entry name" value="Nucleotide-diphossugar_trans"/>
</dbReference>
<dbReference type="GO" id="GO:0016740">
    <property type="term" value="F:transferase activity"/>
    <property type="evidence" value="ECO:0007669"/>
    <property type="project" value="UniProtKB-KW"/>
</dbReference>
<evidence type="ECO:0000313" key="2">
    <source>
        <dbReference type="EMBL" id="TRZ36929.1"/>
    </source>
</evidence>
<dbReference type="Pfam" id="PF00535">
    <property type="entry name" value="Glycos_transf_2"/>
    <property type="match status" value="1"/>
</dbReference>
<evidence type="ECO:0000259" key="1">
    <source>
        <dbReference type="Pfam" id="PF00535"/>
    </source>
</evidence>
<dbReference type="PANTHER" id="PTHR43630">
    <property type="entry name" value="POLY-BETA-1,6-N-ACETYL-D-GLUCOSAMINE SYNTHASE"/>
    <property type="match status" value="1"/>
</dbReference>
<gene>
    <name evidence="2" type="ORF">CEQ21_15635</name>
</gene>
<organism evidence="2 3">
    <name type="scientific">Niallia circulans</name>
    <name type="common">Bacillus circulans</name>
    <dbReference type="NCBI Taxonomy" id="1397"/>
    <lineage>
        <taxon>Bacteria</taxon>
        <taxon>Bacillati</taxon>
        <taxon>Bacillota</taxon>
        <taxon>Bacilli</taxon>
        <taxon>Bacillales</taxon>
        <taxon>Bacillaceae</taxon>
        <taxon>Niallia</taxon>
    </lineage>
</organism>
<dbReference type="CDD" id="cd02511">
    <property type="entry name" value="Beta4Glucosyltransferase"/>
    <property type="match status" value="1"/>
</dbReference>
<dbReference type="Gene3D" id="3.90.550.10">
    <property type="entry name" value="Spore Coat Polysaccharide Biosynthesis Protein SpsA, Chain A"/>
    <property type="match status" value="1"/>
</dbReference>
<dbReference type="SUPFAM" id="SSF48452">
    <property type="entry name" value="TPR-like"/>
    <property type="match status" value="1"/>
</dbReference>
<protein>
    <submittedName>
        <fullName evidence="2">Glycosyltransferase family 2 protein</fullName>
    </submittedName>
</protein>
<keyword evidence="2" id="KW-0808">Transferase</keyword>
<dbReference type="EMBL" id="RIBP01000004">
    <property type="protein sequence ID" value="TRZ36929.1"/>
    <property type="molecule type" value="Genomic_DNA"/>
</dbReference>
<dbReference type="Gene3D" id="1.25.40.10">
    <property type="entry name" value="Tetratricopeptide repeat domain"/>
    <property type="match status" value="1"/>
</dbReference>
<accession>A0A553SIW4</accession>
<comment type="caution">
    <text evidence="2">The sequence shown here is derived from an EMBL/GenBank/DDBJ whole genome shotgun (WGS) entry which is preliminary data.</text>
</comment>
<dbReference type="AlphaFoldDB" id="A0A553SIW4"/>
<dbReference type="InterPro" id="IPR001173">
    <property type="entry name" value="Glyco_trans_2-like"/>
</dbReference>
<dbReference type="InterPro" id="IPR011990">
    <property type="entry name" value="TPR-like_helical_dom_sf"/>
</dbReference>
<reference evidence="3" key="1">
    <citation type="submission" date="2018-10" db="EMBL/GenBank/DDBJ databases">
        <title>FDA dAtabase for Regulatory Grade micrObial Sequences (FDA-ARGOS): Supporting development and validation of Infectious Disease Dx tests.</title>
        <authorList>
            <person name="Minogue T."/>
            <person name="Wolcott M."/>
            <person name="Wasieloski L."/>
            <person name="Aguilar W."/>
            <person name="Moore D."/>
            <person name="Tallon L."/>
            <person name="Sadzewicz L."/>
            <person name="Sengamalay N."/>
            <person name="Ott S."/>
            <person name="Godinez A."/>
            <person name="Nagaraj S."/>
            <person name="Vavikolanu K."/>
            <person name="Vyas G."/>
            <person name="Nadendla S."/>
            <person name="George J."/>
            <person name="Sichtig H."/>
        </authorList>
    </citation>
    <scope>NUCLEOTIDE SEQUENCE [LARGE SCALE GENOMIC DNA]</scope>
    <source>
        <strain evidence="3">FDAARGOS_343</strain>
    </source>
</reference>
<dbReference type="PANTHER" id="PTHR43630:SF2">
    <property type="entry name" value="GLYCOSYLTRANSFERASE"/>
    <property type="match status" value="1"/>
</dbReference>